<dbReference type="SUPFAM" id="SSF103473">
    <property type="entry name" value="MFS general substrate transporter"/>
    <property type="match status" value="1"/>
</dbReference>
<dbReference type="Proteomes" id="UP000000753">
    <property type="component" value="Chromosome"/>
</dbReference>
<dbReference type="InterPro" id="IPR036259">
    <property type="entry name" value="MFS_trans_sf"/>
</dbReference>
<dbReference type="RefSeq" id="WP_020914028.1">
    <property type="nucleotide sequence ID" value="NC_011566.1"/>
</dbReference>
<dbReference type="Gene3D" id="1.20.1250.20">
    <property type="entry name" value="MFS general substrate transporter like domains"/>
    <property type="match status" value="1"/>
</dbReference>
<dbReference type="EMBL" id="CP000472">
    <property type="protein sequence ID" value="ACJ30687.1"/>
    <property type="molecule type" value="Genomic_DNA"/>
</dbReference>
<dbReference type="PANTHER" id="PTHR23523">
    <property type="match status" value="1"/>
</dbReference>
<keyword evidence="7" id="KW-1185">Reference proteome</keyword>
<keyword evidence="1 4" id="KW-0812">Transmembrane</keyword>
<keyword evidence="3 4" id="KW-0472">Membrane</keyword>
<feature type="domain" description="Major facilitator superfamily (MFS) profile" evidence="5">
    <location>
        <begin position="11"/>
        <end position="282"/>
    </location>
</feature>
<organism evidence="6 7">
    <name type="scientific">Shewanella piezotolerans (strain WP3 / JCM 13877)</name>
    <dbReference type="NCBI Taxonomy" id="225849"/>
    <lineage>
        <taxon>Bacteria</taxon>
        <taxon>Pseudomonadati</taxon>
        <taxon>Pseudomonadota</taxon>
        <taxon>Gammaproteobacteria</taxon>
        <taxon>Alteromonadales</taxon>
        <taxon>Shewanellaceae</taxon>
        <taxon>Shewanella</taxon>
    </lineage>
</organism>
<keyword evidence="2 4" id="KW-1133">Transmembrane helix</keyword>
<dbReference type="InterPro" id="IPR020846">
    <property type="entry name" value="MFS_dom"/>
</dbReference>
<dbReference type="HOGENOM" id="CLU_038046_2_0_6"/>
<dbReference type="Pfam" id="PF07690">
    <property type="entry name" value="MFS_1"/>
    <property type="match status" value="1"/>
</dbReference>
<gene>
    <name evidence="6" type="ordered locus">swp_4017</name>
</gene>
<sequence>MAKPLSSRLTGGTFLMLGVLLISLSLRSPITGIGPLLDLIRLELNLSATQAGMLTTLPLLAFAFFSPIASRIGRKQGLEQALMLSLILVTIGLVIRSIGNSVGLFSGTVIIGAGIAIANVLLPSLMKRDFPTKIATMTSIYVLMMGAGSALSASLAIPLTDLASRLSISAVPSWAFSLASLIIFPVIAMFVWLPQLRSHSAPSKNSTEPDSHSYLWRNVDAWSITLFLALNSFLMYIFISWLPTILVELGYSHHQAGVIHGVLQLLHGRTCDYTYSSNGKDQ</sequence>
<name>B8CSR1_SHEPW</name>
<evidence type="ECO:0000259" key="5">
    <source>
        <dbReference type="PROSITE" id="PS50850"/>
    </source>
</evidence>
<feature type="transmembrane region" description="Helical" evidence="4">
    <location>
        <begin position="214"/>
        <end position="239"/>
    </location>
</feature>
<dbReference type="PANTHER" id="PTHR23523:SF2">
    <property type="entry name" value="2-NITROIMIDAZOLE TRANSPORTER"/>
    <property type="match status" value="1"/>
</dbReference>
<feature type="transmembrane region" description="Helical" evidence="4">
    <location>
        <begin position="171"/>
        <end position="193"/>
    </location>
</feature>
<protein>
    <submittedName>
        <fullName evidence="6">Permease, putative</fullName>
    </submittedName>
</protein>
<dbReference type="AlphaFoldDB" id="B8CSR1"/>
<evidence type="ECO:0000313" key="7">
    <source>
        <dbReference type="Proteomes" id="UP000000753"/>
    </source>
</evidence>
<dbReference type="KEGG" id="swp:swp_4017"/>
<evidence type="ECO:0000256" key="3">
    <source>
        <dbReference type="ARBA" id="ARBA00023136"/>
    </source>
</evidence>
<evidence type="ECO:0000256" key="4">
    <source>
        <dbReference type="SAM" id="Phobius"/>
    </source>
</evidence>
<evidence type="ECO:0000256" key="1">
    <source>
        <dbReference type="ARBA" id="ARBA00022692"/>
    </source>
</evidence>
<dbReference type="InterPro" id="IPR011701">
    <property type="entry name" value="MFS"/>
</dbReference>
<evidence type="ECO:0000313" key="6">
    <source>
        <dbReference type="EMBL" id="ACJ30687.1"/>
    </source>
</evidence>
<proteinExistence type="predicted"/>
<dbReference type="eggNOG" id="COG2807">
    <property type="taxonomic scope" value="Bacteria"/>
</dbReference>
<accession>B8CSR1</accession>
<dbReference type="STRING" id="225849.swp_4017"/>
<feature type="transmembrane region" description="Helical" evidence="4">
    <location>
        <begin position="104"/>
        <end position="122"/>
    </location>
</feature>
<feature type="transmembrane region" description="Helical" evidence="4">
    <location>
        <begin position="81"/>
        <end position="98"/>
    </location>
</feature>
<dbReference type="GO" id="GO:0022857">
    <property type="term" value="F:transmembrane transporter activity"/>
    <property type="evidence" value="ECO:0007669"/>
    <property type="project" value="InterPro"/>
</dbReference>
<dbReference type="PROSITE" id="PS50850">
    <property type="entry name" value="MFS"/>
    <property type="match status" value="1"/>
</dbReference>
<feature type="transmembrane region" description="Helical" evidence="4">
    <location>
        <begin position="134"/>
        <end position="159"/>
    </location>
</feature>
<feature type="transmembrane region" description="Helical" evidence="4">
    <location>
        <begin position="51"/>
        <end position="69"/>
    </location>
</feature>
<reference evidence="6 7" key="1">
    <citation type="journal article" date="2008" name="PLoS ONE">
        <title>Environmental adaptation: genomic analysis of the piezotolerant and psychrotolerant deep-sea iron reducing bacterium Shewanella piezotolerans WP3.</title>
        <authorList>
            <person name="Wang F."/>
            <person name="Wang J."/>
            <person name="Jian H."/>
            <person name="Zhang B."/>
            <person name="Li S."/>
            <person name="Wang F."/>
            <person name="Zeng X."/>
            <person name="Gao L."/>
            <person name="Bartlett D.H."/>
            <person name="Yu J."/>
            <person name="Hu S."/>
            <person name="Xiao X."/>
        </authorList>
    </citation>
    <scope>NUCLEOTIDE SEQUENCE [LARGE SCALE GENOMIC DNA]</scope>
    <source>
        <strain evidence="7">WP3 / JCM 13877</strain>
    </source>
</reference>
<dbReference type="InterPro" id="IPR052524">
    <property type="entry name" value="MFS_Cyanate_Porter"/>
</dbReference>
<evidence type="ECO:0000256" key="2">
    <source>
        <dbReference type="ARBA" id="ARBA00022989"/>
    </source>
</evidence>